<sequence length="793" mass="90044">MNAGVFPKLKDRRLEPVPIDFGLVRSRLGVSTGSSVTDCLLQQELIRQIGTRKCAPKPPTDPLKTPDLWSFLRQLDYGSGMVLVFDDFEELFGISQVEQAREFLRLLGCIVSNRVPPEHILAADRQLAAVEAGSKRQAELIELARGSVDIPVRVVICVQESFLPQVQQLQTFIPNVLKTSYRLQPFTQEEAESVILFSLQARNSGISKEDAVRFSKSAIKSIVDFLGARNERVTPDLTSNLQISRPVDPTELQILCQSIFHEALRRNRTPFLYSASLLARLYKRQRLIKTEDLRGETGMRRLLDRYYVQSLRLLPALRLGHNPQGWTPSLSNLLLFNLPRIAMARFCENGLILPNRRNTQVQEVAESQFGVNRSDLDTFVDRRFLVRRDARPGTFFYELASESLAEMLRRFLRRRRSLRNVMVLPLILTCVLLLQFLGWDIGTSEILLPRVPATLHSPIAKYISWRGRPVDLAFAGLAELSLRDVSFNGSKFTNAIMNGAILEGFQANQSMFTGANLESSIIDGSDFISAKLDKTKLSGATFNNSTLSKVNFANSSLKDIKFLSSNLYDSDFTQVISPTGEAPHKVVEFNNSNWWLSKGWDEAARWHFYRQFELRSYVGSVQYEKDYSTRCHNIRTGTTAVDRAAFVVTLAWFILVNGGDLEEAQSYIDQARTLGKDSGGKALDVELSASIEEYQAQMFLRKGNDKAARDLYEWLISGREWPVAAEWRYRYAIVLQHLGEKGAGDMKKSASKDFVFTPTYEQVLFEWDYPPTNNIGRTERCKLPPELESQRKR</sequence>
<keyword evidence="1" id="KW-1133">Transmembrane helix</keyword>
<reference evidence="3 4" key="2">
    <citation type="journal article" date="2022" name="Int. J. Syst. Evol. Microbiol.">
        <title>Strains of Bradyrhizobium barranii sp. nov. associated with legumes native to Canada are symbionts of soybeans and belong to different subspecies (subsp. barranii subsp. nov. and subsp. apii subsp. nov.) and symbiovars (sv. glycinearum and sv. septentrionale).</title>
        <authorList>
            <person name="Bromfield E.S.P."/>
            <person name="Cloutier S."/>
            <person name="Wasai-Hara S."/>
            <person name="Minamisawa K."/>
        </authorList>
    </citation>
    <scope>NUCLEOTIDE SEQUENCE [LARGE SCALE GENOMIC DNA]</scope>
    <source>
        <strain evidence="3 4">144S4</strain>
    </source>
</reference>
<dbReference type="Pfam" id="PF00805">
    <property type="entry name" value="Pentapeptide"/>
    <property type="match status" value="2"/>
</dbReference>
<dbReference type="EMBL" id="JAGEMI010000001">
    <property type="protein sequence ID" value="MBO1859427.1"/>
    <property type="molecule type" value="Genomic_DNA"/>
</dbReference>
<dbReference type="Proteomes" id="UP000664702">
    <property type="component" value="Chromosome"/>
</dbReference>
<dbReference type="InterPro" id="IPR051082">
    <property type="entry name" value="Pentapeptide-BTB/POZ_domain"/>
</dbReference>
<organism evidence="2">
    <name type="scientific">Bradyrhizobium barranii subsp. barranii</name>
    <dbReference type="NCBI Taxonomy" id="2823807"/>
    <lineage>
        <taxon>Bacteria</taxon>
        <taxon>Pseudomonadati</taxon>
        <taxon>Pseudomonadota</taxon>
        <taxon>Alphaproteobacteria</taxon>
        <taxon>Hyphomicrobiales</taxon>
        <taxon>Nitrobacteraceae</taxon>
        <taxon>Bradyrhizobium</taxon>
        <taxon>Bradyrhizobium barranii</taxon>
    </lineage>
</organism>
<feature type="transmembrane region" description="Helical" evidence="1">
    <location>
        <begin position="417"/>
        <end position="439"/>
    </location>
</feature>
<dbReference type="KEGG" id="bban:J4G43_049715"/>
<accession>A0A939M485</accession>
<dbReference type="SUPFAM" id="SSF141571">
    <property type="entry name" value="Pentapeptide repeat-like"/>
    <property type="match status" value="1"/>
</dbReference>
<evidence type="ECO:0000256" key="1">
    <source>
        <dbReference type="SAM" id="Phobius"/>
    </source>
</evidence>
<name>A0A939M485_9BRAD</name>
<dbReference type="PANTHER" id="PTHR14136:SF17">
    <property type="entry name" value="BTB_POZ DOMAIN-CONTAINING PROTEIN KCTD9"/>
    <property type="match status" value="1"/>
</dbReference>
<gene>
    <name evidence="2" type="ORF">J4G43_00085</name>
    <name evidence="3" type="ORF">J4G43_049715</name>
</gene>
<protein>
    <submittedName>
        <fullName evidence="2">Pentapeptide repeat-containing protein</fullName>
    </submittedName>
</protein>
<keyword evidence="1" id="KW-0812">Transmembrane</keyword>
<dbReference type="PANTHER" id="PTHR14136">
    <property type="entry name" value="BTB_POZ DOMAIN-CONTAINING PROTEIN KCTD9"/>
    <property type="match status" value="1"/>
</dbReference>
<dbReference type="InterPro" id="IPR001646">
    <property type="entry name" value="5peptide_repeat"/>
</dbReference>
<keyword evidence="1" id="KW-0472">Membrane</keyword>
<proteinExistence type="predicted"/>
<evidence type="ECO:0000313" key="3">
    <source>
        <dbReference type="EMBL" id="UEM12389.1"/>
    </source>
</evidence>
<reference evidence="2" key="1">
    <citation type="submission" date="2021-03" db="EMBL/GenBank/DDBJ databases">
        <title>Whole Genome Sequence of Bradyrhizobium sp. Strain 144S4.</title>
        <authorList>
            <person name="Bromfield E.S.P."/>
            <person name="Cloutier S."/>
        </authorList>
    </citation>
    <scope>NUCLEOTIDE SEQUENCE [LARGE SCALE GENOMIC DNA]</scope>
    <source>
        <strain evidence="2">144S4</strain>
    </source>
</reference>
<evidence type="ECO:0000313" key="4">
    <source>
        <dbReference type="Proteomes" id="UP000664702"/>
    </source>
</evidence>
<dbReference type="Gene3D" id="2.160.20.80">
    <property type="entry name" value="E3 ubiquitin-protein ligase SopA"/>
    <property type="match status" value="1"/>
</dbReference>
<dbReference type="AlphaFoldDB" id="A0A939M485"/>
<evidence type="ECO:0000313" key="2">
    <source>
        <dbReference type="EMBL" id="MBO1859427.1"/>
    </source>
</evidence>
<dbReference type="EMBL" id="CP086136">
    <property type="protein sequence ID" value="UEM12389.1"/>
    <property type="molecule type" value="Genomic_DNA"/>
</dbReference>